<gene>
    <name evidence="2" type="ORF">M9458_047888</name>
</gene>
<evidence type="ECO:0000259" key="1">
    <source>
        <dbReference type="Pfam" id="PF00151"/>
    </source>
</evidence>
<feature type="domain" description="Lipase" evidence="1">
    <location>
        <begin position="3"/>
        <end position="47"/>
    </location>
</feature>
<comment type="caution">
    <text evidence="2">The sequence shown here is derived from an EMBL/GenBank/DDBJ whole genome shotgun (WGS) entry which is preliminary data.</text>
</comment>
<evidence type="ECO:0000313" key="3">
    <source>
        <dbReference type="Proteomes" id="UP001529510"/>
    </source>
</evidence>
<dbReference type="Pfam" id="PF00151">
    <property type="entry name" value="Lipase"/>
    <property type="match status" value="1"/>
</dbReference>
<dbReference type="Gene3D" id="3.40.50.1820">
    <property type="entry name" value="alpha/beta hydrolase"/>
    <property type="match status" value="1"/>
</dbReference>
<sequence>KSYFVCDHQRSVFLYLCALNHTCKLTGYPCSSYSDFLSGQCLQCESFKPASCPVL</sequence>
<protein>
    <recommendedName>
        <fullName evidence="1">Lipase domain-containing protein</fullName>
    </recommendedName>
</protein>
<dbReference type="AlphaFoldDB" id="A0ABD0N620"/>
<reference evidence="2 3" key="1">
    <citation type="submission" date="2024-05" db="EMBL/GenBank/DDBJ databases">
        <title>Genome sequencing and assembly of Indian major carp, Cirrhinus mrigala (Hamilton, 1822).</title>
        <authorList>
            <person name="Mohindra V."/>
            <person name="Chowdhury L.M."/>
            <person name="Lal K."/>
            <person name="Jena J.K."/>
        </authorList>
    </citation>
    <scope>NUCLEOTIDE SEQUENCE [LARGE SCALE GENOMIC DNA]</scope>
    <source>
        <strain evidence="2">CM1030</strain>
        <tissue evidence="2">Blood</tissue>
    </source>
</reference>
<dbReference type="InterPro" id="IPR013818">
    <property type="entry name" value="Lipase"/>
</dbReference>
<proteinExistence type="predicted"/>
<keyword evidence="3" id="KW-1185">Reference proteome</keyword>
<dbReference type="Proteomes" id="UP001529510">
    <property type="component" value="Unassembled WGS sequence"/>
</dbReference>
<name>A0ABD0N620_CIRMR</name>
<dbReference type="InterPro" id="IPR029058">
    <property type="entry name" value="AB_hydrolase_fold"/>
</dbReference>
<feature type="non-terminal residue" evidence="2">
    <location>
        <position position="55"/>
    </location>
</feature>
<accession>A0ABD0N620</accession>
<evidence type="ECO:0000313" key="2">
    <source>
        <dbReference type="EMBL" id="KAL0156642.1"/>
    </source>
</evidence>
<organism evidence="2 3">
    <name type="scientific">Cirrhinus mrigala</name>
    <name type="common">Mrigala</name>
    <dbReference type="NCBI Taxonomy" id="683832"/>
    <lineage>
        <taxon>Eukaryota</taxon>
        <taxon>Metazoa</taxon>
        <taxon>Chordata</taxon>
        <taxon>Craniata</taxon>
        <taxon>Vertebrata</taxon>
        <taxon>Euteleostomi</taxon>
        <taxon>Actinopterygii</taxon>
        <taxon>Neopterygii</taxon>
        <taxon>Teleostei</taxon>
        <taxon>Ostariophysi</taxon>
        <taxon>Cypriniformes</taxon>
        <taxon>Cyprinidae</taxon>
        <taxon>Labeoninae</taxon>
        <taxon>Labeonini</taxon>
        <taxon>Cirrhinus</taxon>
    </lineage>
</organism>
<dbReference type="SUPFAM" id="SSF53474">
    <property type="entry name" value="alpha/beta-Hydrolases"/>
    <property type="match status" value="1"/>
</dbReference>
<feature type="non-terminal residue" evidence="2">
    <location>
        <position position="1"/>
    </location>
</feature>
<dbReference type="EMBL" id="JAMKFB020000024">
    <property type="protein sequence ID" value="KAL0156642.1"/>
    <property type="molecule type" value="Genomic_DNA"/>
</dbReference>